<dbReference type="AlphaFoldDB" id="A0A918KTU4"/>
<gene>
    <name evidence="2" type="ORF">GCM10007392_48270</name>
</gene>
<protein>
    <submittedName>
        <fullName evidence="2">Uncharacterized protein</fullName>
    </submittedName>
</protein>
<organism evidence="2 3">
    <name type="scientific">Saccharospirillum salsuginis</name>
    <dbReference type="NCBI Taxonomy" id="418750"/>
    <lineage>
        <taxon>Bacteria</taxon>
        <taxon>Pseudomonadati</taxon>
        <taxon>Pseudomonadota</taxon>
        <taxon>Gammaproteobacteria</taxon>
        <taxon>Oceanospirillales</taxon>
        <taxon>Saccharospirillaceae</taxon>
        <taxon>Saccharospirillum</taxon>
    </lineage>
</organism>
<sequence length="301" mass="34176">MEELQTTLIQIVSDREALSGKREKISQLASQQAGRMLPEACSQFSQLLRIDDMNPLQRYPQLQERLTDSTPRSAKGKGRVEASRDTGHNVSVTNSYNPEHAESTTDAIEFVVFDYLPRGGEFAVVPVMLFENGEACTDMALITEYQDAEQHKRQHPARWRQWRFQGDRVQLKGEGDWQDVQYQQQYTGFPEGYRFDHRYKRLNSMSSGGGNFAMASRHIELNKDGTFISGQATFANSENSTTGAQASVASLPDNRTGRYRVEGYLLTLEYDSGEVVHKSIVTDDQDDPEVIWINGYDYVSY</sequence>
<evidence type="ECO:0000313" key="3">
    <source>
        <dbReference type="Proteomes" id="UP000626148"/>
    </source>
</evidence>
<dbReference type="EMBL" id="BMXR01000021">
    <property type="protein sequence ID" value="GGX75459.1"/>
    <property type="molecule type" value="Genomic_DNA"/>
</dbReference>
<evidence type="ECO:0000313" key="2">
    <source>
        <dbReference type="EMBL" id="GGX75459.1"/>
    </source>
</evidence>
<accession>A0A918KTU4</accession>
<proteinExistence type="predicted"/>
<evidence type="ECO:0000256" key="1">
    <source>
        <dbReference type="SAM" id="MobiDB-lite"/>
    </source>
</evidence>
<reference evidence="2" key="2">
    <citation type="submission" date="2020-09" db="EMBL/GenBank/DDBJ databases">
        <authorList>
            <person name="Sun Q."/>
            <person name="Kim S."/>
        </authorList>
    </citation>
    <scope>NUCLEOTIDE SEQUENCE</scope>
    <source>
        <strain evidence="2">KCTC 22169</strain>
    </source>
</reference>
<keyword evidence="3" id="KW-1185">Reference proteome</keyword>
<dbReference type="Proteomes" id="UP000626148">
    <property type="component" value="Unassembled WGS sequence"/>
</dbReference>
<comment type="caution">
    <text evidence="2">The sequence shown here is derived from an EMBL/GenBank/DDBJ whole genome shotgun (WGS) entry which is preliminary data.</text>
</comment>
<feature type="compositionally biased region" description="Polar residues" evidence="1">
    <location>
        <begin position="88"/>
        <end position="97"/>
    </location>
</feature>
<feature type="compositionally biased region" description="Basic and acidic residues" evidence="1">
    <location>
        <begin position="78"/>
        <end position="87"/>
    </location>
</feature>
<name>A0A918KTU4_9GAMM</name>
<feature type="region of interest" description="Disordered" evidence="1">
    <location>
        <begin position="62"/>
        <end position="98"/>
    </location>
</feature>
<reference evidence="2" key="1">
    <citation type="journal article" date="2014" name="Int. J. Syst. Evol. Microbiol.">
        <title>Complete genome sequence of Corynebacterium casei LMG S-19264T (=DSM 44701T), isolated from a smear-ripened cheese.</title>
        <authorList>
            <consortium name="US DOE Joint Genome Institute (JGI-PGF)"/>
            <person name="Walter F."/>
            <person name="Albersmeier A."/>
            <person name="Kalinowski J."/>
            <person name="Ruckert C."/>
        </authorList>
    </citation>
    <scope>NUCLEOTIDE SEQUENCE</scope>
    <source>
        <strain evidence="2">KCTC 22169</strain>
    </source>
</reference>